<evidence type="ECO:0000256" key="4">
    <source>
        <dbReference type="PIRSR" id="PIRSR000138-1"/>
    </source>
</evidence>
<feature type="binding site" evidence="5">
    <location>
        <position position="185"/>
    </location>
    <ligand>
        <name>glyoxylate</name>
        <dbReference type="ChEBI" id="CHEBI:36655"/>
    </ligand>
</feature>
<gene>
    <name evidence="8" type="ORF">L227DRAFT_589917</name>
</gene>
<feature type="binding site" evidence="5">
    <location>
        <position position="56"/>
    </location>
    <ligand>
        <name>glyoxylate</name>
        <dbReference type="ChEBI" id="CHEBI:36655"/>
    </ligand>
</feature>
<dbReference type="Gene3D" id="3.20.20.70">
    <property type="entry name" value="Aldolase class I"/>
    <property type="match status" value="1"/>
</dbReference>
<dbReference type="InterPro" id="IPR000262">
    <property type="entry name" value="FMN-dep_DH"/>
</dbReference>
<dbReference type="STRING" id="1328759.A0A5C2SSW3"/>
<feature type="region of interest" description="Disordered" evidence="6">
    <location>
        <begin position="149"/>
        <end position="174"/>
    </location>
</feature>
<comment type="similarity">
    <text evidence="3">Belongs to the FMN-dependent alpha-hydroxy acid dehydrogenase family.</text>
</comment>
<keyword evidence="5" id="KW-0285">Flavoprotein</keyword>
<keyword evidence="5" id="KW-0288">FMN</keyword>
<protein>
    <submittedName>
        <fullName evidence="8">L-lactate dehydrogenase</fullName>
    </submittedName>
</protein>
<dbReference type="PROSITE" id="PS51349">
    <property type="entry name" value="FMN_HYDROXY_ACID_DH_2"/>
    <property type="match status" value="1"/>
</dbReference>
<name>A0A5C2SSW3_9APHY</name>
<feature type="binding site" evidence="5">
    <location>
        <begin position="109"/>
        <end position="111"/>
    </location>
    <ligand>
        <name>FMN</name>
        <dbReference type="ChEBI" id="CHEBI:58210"/>
    </ligand>
</feature>
<accession>A0A5C2SSW3</accession>
<dbReference type="PIRSF" id="PIRSF000138">
    <property type="entry name" value="Al-hdrx_acd_dh"/>
    <property type="match status" value="1"/>
</dbReference>
<dbReference type="PANTHER" id="PTHR10578:SF75">
    <property type="entry name" value="L-LACTATE DEHYDROGENASE (AFU_ORTHOLOGUE AFUA_4G07050)"/>
    <property type="match status" value="1"/>
</dbReference>
<keyword evidence="9" id="KW-1185">Reference proteome</keyword>
<dbReference type="Pfam" id="PF01070">
    <property type="entry name" value="FMN_dh"/>
    <property type="match status" value="1"/>
</dbReference>
<proteinExistence type="inferred from homology"/>
<dbReference type="PANTHER" id="PTHR10578">
    <property type="entry name" value="S -2-HYDROXY-ACID OXIDASE-RELATED"/>
    <property type="match status" value="1"/>
</dbReference>
<evidence type="ECO:0000313" key="8">
    <source>
        <dbReference type="EMBL" id="RPD66975.1"/>
    </source>
</evidence>
<feature type="binding site" evidence="5">
    <location>
        <position position="138"/>
    </location>
    <ligand>
        <name>FMN</name>
        <dbReference type="ChEBI" id="CHEBI:58210"/>
    </ligand>
</feature>
<feature type="binding site" evidence="5">
    <location>
        <position position="211"/>
    </location>
    <ligand>
        <name>FMN</name>
        <dbReference type="ChEBI" id="CHEBI:58210"/>
    </ligand>
</feature>
<evidence type="ECO:0000256" key="3">
    <source>
        <dbReference type="ARBA" id="ARBA00024042"/>
    </source>
</evidence>
<dbReference type="GO" id="GO:0016491">
    <property type="term" value="F:oxidoreductase activity"/>
    <property type="evidence" value="ECO:0007669"/>
    <property type="project" value="UniProtKB-KW"/>
</dbReference>
<dbReference type="EMBL" id="ML122250">
    <property type="protein sequence ID" value="RPD66975.1"/>
    <property type="molecule type" value="Genomic_DNA"/>
</dbReference>
<evidence type="ECO:0000256" key="6">
    <source>
        <dbReference type="SAM" id="MobiDB-lite"/>
    </source>
</evidence>
<dbReference type="OrthoDB" id="25826at2759"/>
<feature type="binding site" evidence="5">
    <location>
        <position position="298"/>
    </location>
    <ligand>
        <name>FMN</name>
        <dbReference type="ChEBI" id="CHEBI:58210"/>
    </ligand>
</feature>
<evidence type="ECO:0000313" key="9">
    <source>
        <dbReference type="Proteomes" id="UP000313359"/>
    </source>
</evidence>
<feature type="compositionally biased region" description="Basic and acidic residues" evidence="6">
    <location>
        <begin position="149"/>
        <end position="161"/>
    </location>
</feature>
<dbReference type="AlphaFoldDB" id="A0A5C2SSW3"/>
<dbReference type="Proteomes" id="UP000313359">
    <property type="component" value="Unassembled WGS sequence"/>
</dbReference>
<feature type="binding site" evidence="5">
    <location>
        <begin position="353"/>
        <end position="357"/>
    </location>
    <ligand>
        <name>FMN</name>
        <dbReference type="ChEBI" id="CHEBI:58210"/>
    </ligand>
</feature>
<feature type="binding site" evidence="5">
    <location>
        <position position="183"/>
    </location>
    <ligand>
        <name>FMN</name>
        <dbReference type="ChEBI" id="CHEBI:58210"/>
    </ligand>
</feature>
<feature type="domain" description="FMN hydroxy acid dehydrogenase" evidence="7">
    <location>
        <begin position="30"/>
        <end position="427"/>
    </location>
</feature>
<feature type="active site" description="Proton acceptor" evidence="4">
    <location>
        <position position="322"/>
    </location>
</feature>
<feature type="binding site" evidence="5">
    <location>
        <position position="325"/>
    </location>
    <ligand>
        <name>glyoxylate</name>
        <dbReference type="ChEBI" id="CHEBI:36655"/>
    </ligand>
</feature>
<dbReference type="SUPFAM" id="SSF51395">
    <property type="entry name" value="FMN-linked oxidoreductases"/>
    <property type="match status" value="1"/>
</dbReference>
<organism evidence="8 9">
    <name type="scientific">Lentinus tigrinus ALCF2SS1-6</name>
    <dbReference type="NCBI Taxonomy" id="1328759"/>
    <lineage>
        <taxon>Eukaryota</taxon>
        <taxon>Fungi</taxon>
        <taxon>Dikarya</taxon>
        <taxon>Basidiomycota</taxon>
        <taxon>Agaricomycotina</taxon>
        <taxon>Agaricomycetes</taxon>
        <taxon>Polyporales</taxon>
        <taxon>Polyporaceae</taxon>
        <taxon>Lentinus</taxon>
    </lineage>
</organism>
<dbReference type="InterPro" id="IPR013785">
    <property type="entry name" value="Aldolase_TIM"/>
</dbReference>
<keyword evidence="2" id="KW-0560">Oxidoreductase</keyword>
<dbReference type="GO" id="GO:0010181">
    <property type="term" value="F:FMN binding"/>
    <property type="evidence" value="ECO:0007669"/>
    <property type="project" value="InterPro"/>
</dbReference>
<evidence type="ECO:0000256" key="2">
    <source>
        <dbReference type="ARBA" id="ARBA00023002"/>
    </source>
</evidence>
<evidence type="ECO:0000259" key="7">
    <source>
        <dbReference type="PROSITE" id="PS51349"/>
    </source>
</evidence>
<feature type="binding site" evidence="5">
    <location>
        <position position="322"/>
    </location>
    <ligand>
        <name>glyoxylate</name>
        <dbReference type="ChEBI" id="CHEBI:36655"/>
    </ligand>
</feature>
<sequence length="442" mass="48799">MDPENKPKGPSPHYSLYQREMFKRGGETGILPSFSVHPEELQESTKKKLNDRGYFYANSNAGVGWTDRANREAFYRWRIVPRTCVDTNVRDLTTTVFGHKIPVPIMFAPIGINKLYSPLGELIPARVAGEIGMPYCLSTAASQPIEEVAKANDEGASERNESNSVHQYDGPNGGNAKSPRFFQLYMGHDDEITLSLLNRAWKSGFDVLMLTTDTWQLGWRPTDINIANYTFYYPGTPGNELGESDPVFMAKHKEDLKREKGKWIDSAVWHGKAHTWDKIRWLVGQWKKISGGRPFVIKGIQCATDAKTALEHGCDGIVVTNHAGRQVDGAVGSLEVLPEIVEAVGDKMTIIFDSGIRTGADVFKAIALGAHVVMVGRLYVWGMSHEGVHGCRHVIKSLLADLDILMTVAGYPSITKDVHGNNDALRYSPSGVPPGPGEHAKL</sequence>
<evidence type="ECO:0000256" key="1">
    <source>
        <dbReference type="ARBA" id="ARBA00001917"/>
    </source>
</evidence>
<feature type="binding site" evidence="5">
    <location>
        <begin position="376"/>
        <end position="377"/>
    </location>
    <ligand>
        <name>FMN</name>
        <dbReference type="ChEBI" id="CHEBI:58210"/>
    </ligand>
</feature>
<reference evidence="8" key="1">
    <citation type="journal article" date="2018" name="Genome Biol. Evol.">
        <title>Genomics and development of Lentinus tigrinus, a white-rot wood-decaying mushroom with dimorphic fruiting bodies.</title>
        <authorList>
            <person name="Wu B."/>
            <person name="Xu Z."/>
            <person name="Knudson A."/>
            <person name="Carlson A."/>
            <person name="Chen N."/>
            <person name="Kovaka S."/>
            <person name="LaButti K."/>
            <person name="Lipzen A."/>
            <person name="Pennachio C."/>
            <person name="Riley R."/>
            <person name="Schakwitz W."/>
            <person name="Umezawa K."/>
            <person name="Ohm R.A."/>
            <person name="Grigoriev I.V."/>
            <person name="Nagy L.G."/>
            <person name="Gibbons J."/>
            <person name="Hibbett D."/>
        </authorList>
    </citation>
    <scope>NUCLEOTIDE SEQUENCE [LARGE SCALE GENOMIC DNA]</scope>
    <source>
        <strain evidence="8">ALCF2SS1-6</strain>
    </source>
</reference>
<evidence type="ECO:0000256" key="5">
    <source>
        <dbReference type="PIRSR" id="PIRSR000138-2"/>
    </source>
</evidence>
<dbReference type="InterPro" id="IPR037396">
    <property type="entry name" value="FMN_HAD"/>
</dbReference>
<comment type="cofactor">
    <cofactor evidence="1">
        <name>FMN</name>
        <dbReference type="ChEBI" id="CHEBI:58210"/>
    </cofactor>
</comment>
<dbReference type="InterPro" id="IPR012133">
    <property type="entry name" value="Alpha-hydoxy_acid_DH_FMN"/>
</dbReference>
<feature type="binding site" evidence="5">
    <location>
        <position position="220"/>
    </location>
    <ligand>
        <name>glyoxylate</name>
        <dbReference type="ChEBI" id="CHEBI:36655"/>
    </ligand>
</feature>